<dbReference type="Gene3D" id="6.10.250.2580">
    <property type="match status" value="1"/>
</dbReference>
<evidence type="ECO:0000256" key="9">
    <source>
        <dbReference type="ARBA" id="ARBA00059827"/>
    </source>
</evidence>
<dbReference type="CDD" id="cd00130">
    <property type="entry name" value="PAS"/>
    <property type="match status" value="1"/>
</dbReference>
<dbReference type="SUPFAM" id="SSF55874">
    <property type="entry name" value="ATPase domain of HSP90 chaperone/DNA topoisomerase II/histidine kinase"/>
    <property type="match status" value="1"/>
</dbReference>
<dbReference type="SUPFAM" id="SSF55785">
    <property type="entry name" value="PYP-like sensor domain (PAS domain)"/>
    <property type="match status" value="1"/>
</dbReference>
<dbReference type="PROSITE" id="PS50112">
    <property type="entry name" value="PAS"/>
    <property type="match status" value="1"/>
</dbReference>
<name>A0A062UGH6_9PROT</name>
<dbReference type="InterPro" id="IPR003661">
    <property type="entry name" value="HisK_dim/P_dom"/>
</dbReference>
<evidence type="ECO:0000256" key="1">
    <source>
        <dbReference type="ARBA" id="ARBA00000085"/>
    </source>
</evidence>
<dbReference type="PANTHER" id="PTHR43065:SF10">
    <property type="entry name" value="PEROXIDE STRESS-ACTIVATED HISTIDINE KINASE MAK3"/>
    <property type="match status" value="1"/>
</dbReference>
<comment type="catalytic activity">
    <reaction evidence="1">
        <text>ATP + protein L-histidine = ADP + protein N-phospho-L-histidine.</text>
        <dbReference type="EC" id="2.7.13.3"/>
    </reaction>
</comment>
<dbReference type="InterPro" id="IPR000014">
    <property type="entry name" value="PAS"/>
</dbReference>
<comment type="caution">
    <text evidence="13">The sequence shown here is derived from an EMBL/GenBank/DDBJ whole genome shotgun (WGS) entry which is preliminary data.</text>
</comment>
<dbReference type="InterPro" id="IPR004358">
    <property type="entry name" value="Sig_transdc_His_kin-like_C"/>
</dbReference>
<dbReference type="FunFam" id="3.30.450.20:FF:000060">
    <property type="entry name" value="Sensor protein FixL"/>
    <property type="match status" value="1"/>
</dbReference>
<dbReference type="STRING" id="1280947.HY30_08565"/>
<evidence type="ECO:0000259" key="11">
    <source>
        <dbReference type="PROSITE" id="PS50109"/>
    </source>
</evidence>
<dbReference type="Pfam" id="PF00512">
    <property type="entry name" value="HisKA"/>
    <property type="match status" value="1"/>
</dbReference>
<dbReference type="GO" id="GO:0006355">
    <property type="term" value="P:regulation of DNA-templated transcription"/>
    <property type="evidence" value="ECO:0007669"/>
    <property type="project" value="InterPro"/>
</dbReference>
<accession>A0A062UGH6</accession>
<evidence type="ECO:0000313" key="14">
    <source>
        <dbReference type="Proteomes" id="UP000027190"/>
    </source>
</evidence>
<evidence type="ECO:0000256" key="10">
    <source>
        <dbReference type="ARBA" id="ARBA00070616"/>
    </source>
</evidence>
<reference evidence="13 14" key="1">
    <citation type="journal article" date="2014" name="Antonie Van Leeuwenhoek">
        <title>Hyphomonas beringensis sp. nov. and Hyphomonas chukchiensis sp. nov., isolated from surface seawater of the Bering Sea and Chukchi Sea.</title>
        <authorList>
            <person name="Li C."/>
            <person name="Lai Q."/>
            <person name="Li G."/>
            <person name="Dong C."/>
            <person name="Wang J."/>
            <person name="Liao Y."/>
            <person name="Shao Z."/>
        </authorList>
    </citation>
    <scope>NUCLEOTIDE SEQUENCE [LARGE SCALE GENOMIC DNA]</scope>
    <source>
        <strain evidence="13 14">BH-BN04-4</strain>
    </source>
</reference>
<dbReference type="Gene3D" id="3.30.450.20">
    <property type="entry name" value="PAS domain"/>
    <property type="match status" value="1"/>
</dbReference>
<keyword evidence="4" id="KW-0808">Transferase</keyword>
<dbReference type="PRINTS" id="PR00344">
    <property type="entry name" value="BCTRLSENSOR"/>
</dbReference>
<evidence type="ECO:0000256" key="5">
    <source>
        <dbReference type="ARBA" id="ARBA00022741"/>
    </source>
</evidence>
<sequence>MASILDSVPDGMIVIDETGKIVAFSRAAEALFGYTAAEIIGRNVRELMAGRDESNHDQYIQNYLQTGERRIIGIGRVVTARKADGTLFTMDLKIGEAKIGEHWLFTAFVRDLTEQRKAEMRMREMQSELVHFSRLSAVGTMASALAHELNQPLTAVANYLEAGRDLLDRPGDASREILREAMDEGAKQAVRAGDIVRKLRGYVSRGEIDGRPVDLEPLLNDAAALARLSTNSSDVPILLRVAPGLETVIADPIQVQQVVINLVRNAQDALAETASPQISIEAAAGPQGYVTVSVTDNGPGLNKEVQATLFKPFTTSKSGGMGLGLSICQTIVEAHGGAISAENVPGGGTCFRFTLRTDPAIHAS</sequence>
<dbReference type="Proteomes" id="UP000027190">
    <property type="component" value="Unassembled WGS sequence"/>
</dbReference>
<dbReference type="Gene3D" id="3.30.565.10">
    <property type="entry name" value="Histidine kinase-like ATPase, C-terminal domain"/>
    <property type="match status" value="1"/>
</dbReference>
<keyword evidence="8" id="KW-0902">Two-component regulatory system</keyword>
<keyword evidence="7" id="KW-0067">ATP-binding</keyword>
<proteinExistence type="predicted"/>
<keyword evidence="6" id="KW-0418">Kinase</keyword>
<feature type="domain" description="Histidine kinase" evidence="11">
    <location>
        <begin position="144"/>
        <end position="359"/>
    </location>
</feature>
<dbReference type="InterPro" id="IPR003594">
    <property type="entry name" value="HATPase_dom"/>
</dbReference>
<dbReference type="SMART" id="SM00388">
    <property type="entry name" value="HisKA"/>
    <property type="match status" value="1"/>
</dbReference>
<dbReference type="PATRIC" id="fig|1280947.3.peg.3152"/>
<dbReference type="Gene3D" id="1.10.287.130">
    <property type="match status" value="1"/>
</dbReference>
<comment type="function">
    <text evidence="9">Putative oxygen sensor; modulates the activity of FixJ, a transcriptional activator of nitrogen fixation fixK gene. FixL probably acts as a kinase that phosphorylates FixJ.</text>
</comment>
<dbReference type="eggNOG" id="COG4191">
    <property type="taxonomic scope" value="Bacteria"/>
</dbReference>
<dbReference type="SUPFAM" id="SSF47384">
    <property type="entry name" value="Homodimeric domain of signal transducing histidine kinase"/>
    <property type="match status" value="1"/>
</dbReference>
<dbReference type="InterPro" id="IPR035965">
    <property type="entry name" value="PAS-like_dom_sf"/>
</dbReference>
<dbReference type="NCBIfam" id="TIGR00229">
    <property type="entry name" value="sensory_box"/>
    <property type="match status" value="1"/>
</dbReference>
<dbReference type="InterPro" id="IPR005467">
    <property type="entry name" value="His_kinase_dom"/>
</dbReference>
<keyword evidence="14" id="KW-1185">Reference proteome</keyword>
<dbReference type="Pfam" id="PF00989">
    <property type="entry name" value="PAS"/>
    <property type="match status" value="1"/>
</dbReference>
<dbReference type="SMART" id="SM00091">
    <property type="entry name" value="PAS"/>
    <property type="match status" value="1"/>
</dbReference>
<evidence type="ECO:0000256" key="2">
    <source>
        <dbReference type="ARBA" id="ARBA00012438"/>
    </source>
</evidence>
<organism evidence="13 14">
    <name type="scientific">Hyphomonas chukchiensis</name>
    <dbReference type="NCBI Taxonomy" id="1280947"/>
    <lineage>
        <taxon>Bacteria</taxon>
        <taxon>Pseudomonadati</taxon>
        <taxon>Pseudomonadota</taxon>
        <taxon>Alphaproteobacteria</taxon>
        <taxon>Hyphomonadales</taxon>
        <taxon>Hyphomonadaceae</taxon>
        <taxon>Hyphomonas</taxon>
    </lineage>
</organism>
<dbReference type="Pfam" id="PF02518">
    <property type="entry name" value="HATPase_c"/>
    <property type="match status" value="1"/>
</dbReference>
<keyword evidence="5" id="KW-0547">Nucleotide-binding</keyword>
<gene>
    <name evidence="13" type="ORF">HY30_08565</name>
</gene>
<dbReference type="InterPro" id="IPR036097">
    <property type="entry name" value="HisK_dim/P_sf"/>
</dbReference>
<dbReference type="GO" id="GO:0005524">
    <property type="term" value="F:ATP binding"/>
    <property type="evidence" value="ECO:0007669"/>
    <property type="project" value="UniProtKB-KW"/>
</dbReference>
<keyword evidence="3" id="KW-0597">Phosphoprotein</keyword>
<evidence type="ECO:0000313" key="13">
    <source>
        <dbReference type="EMBL" id="KCZ55205.1"/>
    </source>
</evidence>
<dbReference type="InterPro" id="IPR013767">
    <property type="entry name" value="PAS_fold"/>
</dbReference>
<dbReference type="EC" id="2.7.13.3" evidence="2"/>
<dbReference type="AlphaFoldDB" id="A0A062UGH6"/>
<evidence type="ECO:0000259" key="12">
    <source>
        <dbReference type="PROSITE" id="PS50112"/>
    </source>
</evidence>
<dbReference type="EMBL" id="AWFG01000063">
    <property type="protein sequence ID" value="KCZ55205.1"/>
    <property type="molecule type" value="Genomic_DNA"/>
</dbReference>
<protein>
    <recommendedName>
        <fullName evidence="10">Sensor protein FixL</fullName>
        <ecNumber evidence="2">2.7.13.3</ecNumber>
    </recommendedName>
</protein>
<feature type="domain" description="PAS" evidence="12">
    <location>
        <begin position="1"/>
        <end position="67"/>
    </location>
</feature>
<dbReference type="InterPro" id="IPR036890">
    <property type="entry name" value="HATPase_C_sf"/>
</dbReference>
<dbReference type="SMART" id="SM00387">
    <property type="entry name" value="HATPase_c"/>
    <property type="match status" value="1"/>
</dbReference>
<evidence type="ECO:0000256" key="4">
    <source>
        <dbReference type="ARBA" id="ARBA00022679"/>
    </source>
</evidence>
<evidence type="ECO:0000256" key="6">
    <source>
        <dbReference type="ARBA" id="ARBA00022777"/>
    </source>
</evidence>
<dbReference type="PROSITE" id="PS50109">
    <property type="entry name" value="HIS_KIN"/>
    <property type="match status" value="1"/>
</dbReference>
<dbReference type="CDD" id="cd00082">
    <property type="entry name" value="HisKA"/>
    <property type="match status" value="1"/>
</dbReference>
<dbReference type="GO" id="GO:0000155">
    <property type="term" value="F:phosphorelay sensor kinase activity"/>
    <property type="evidence" value="ECO:0007669"/>
    <property type="project" value="InterPro"/>
</dbReference>
<evidence type="ECO:0000256" key="7">
    <source>
        <dbReference type="ARBA" id="ARBA00022840"/>
    </source>
</evidence>
<dbReference type="PANTHER" id="PTHR43065">
    <property type="entry name" value="SENSOR HISTIDINE KINASE"/>
    <property type="match status" value="1"/>
</dbReference>
<evidence type="ECO:0000256" key="8">
    <source>
        <dbReference type="ARBA" id="ARBA00023012"/>
    </source>
</evidence>
<evidence type="ECO:0000256" key="3">
    <source>
        <dbReference type="ARBA" id="ARBA00022553"/>
    </source>
</evidence>